<evidence type="ECO:0000256" key="3">
    <source>
        <dbReference type="ARBA" id="ARBA00022801"/>
    </source>
</evidence>
<dbReference type="SUPFAM" id="SSF56281">
    <property type="entry name" value="Metallo-hydrolase/oxidoreductase"/>
    <property type="match status" value="1"/>
</dbReference>
<keyword evidence="2" id="KW-0479">Metal-binding</keyword>
<dbReference type="GO" id="GO:0016787">
    <property type="term" value="F:hydrolase activity"/>
    <property type="evidence" value="ECO:0007669"/>
    <property type="project" value="UniProtKB-KW"/>
</dbReference>
<evidence type="ECO:0000313" key="6">
    <source>
        <dbReference type="EMBL" id="ETX27246.1"/>
    </source>
</evidence>
<comment type="caution">
    <text evidence="6">The sequence shown here is derived from an EMBL/GenBank/DDBJ whole genome shotgun (WGS) entry which is preliminary data.</text>
</comment>
<dbReference type="Proteomes" id="UP000023430">
    <property type="component" value="Unassembled WGS sequence"/>
</dbReference>
<comment type="similarity">
    <text evidence="1">Belongs to the metallo-beta-lactamase superfamily.</text>
</comment>
<organism evidence="6 7">
    <name type="scientific">Roseivivax isoporae LMG 25204</name>
    <dbReference type="NCBI Taxonomy" id="1449351"/>
    <lineage>
        <taxon>Bacteria</taxon>
        <taxon>Pseudomonadati</taxon>
        <taxon>Pseudomonadota</taxon>
        <taxon>Alphaproteobacteria</taxon>
        <taxon>Rhodobacterales</taxon>
        <taxon>Roseobacteraceae</taxon>
        <taxon>Roseivivax</taxon>
    </lineage>
</organism>
<dbReference type="eggNOG" id="COG0491">
    <property type="taxonomic scope" value="Bacteria"/>
</dbReference>
<name>X7F570_9RHOB</name>
<evidence type="ECO:0000256" key="2">
    <source>
        <dbReference type="ARBA" id="ARBA00022723"/>
    </source>
</evidence>
<dbReference type="STRING" id="1449351.RISW2_14700"/>
<reference evidence="6 7" key="1">
    <citation type="submission" date="2014-01" db="EMBL/GenBank/DDBJ databases">
        <title>Roseivivax isoporae LMG 25204 Genome Sequencing.</title>
        <authorList>
            <person name="Lai Q."/>
            <person name="Li G."/>
            <person name="Shao Z."/>
        </authorList>
    </citation>
    <scope>NUCLEOTIDE SEQUENCE [LARGE SCALE GENOMIC DNA]</scope>
    <source>
        <strain evidence="6 7">LMG 25204</strain>
    </source>
</reference>
<evidence type="ECO:0000256" key="4">
    <source>
        <dbReference type="ARBA" id="ARBA00022833"/>
    </source>
</evidence>
<gene>
    <name evidence="6" type="ORF">RISW2_14700</name>
</gene>
<dbReference type="AlphaFoldDB" id="X7F570"/>
<accession>X7F570</accession>
<dbReference type="InterPro" id="IPR036866">
    <property type="entry name" value="RibonucZ/Hydroxyglut_hydro"/>
</dbReference>
<feature type="domain" description="Metallo-beta-lactamase" evidence="5">
    <location>
        <begin position="76"/>
        <end position="280"/>
    </location>
</feature>
<keyword evidence="7" id="KW-1185">Reference proteome</keyword>
<dbReference type="PANTHER" id="PTHR42978">
    <property type="entry name" value="QUORUM-QUENCHING LACTONASE YTNP-RELATED-RELATED"/>
    <property type="match status" value="1"/>
</dbReference>
<dbReference type="EMBL" id="JAME01000036">
    <property type="protein sequence ID" value="ETX27246.1"/>
    <property type="molecule type" value="Genomic_DNA"/>
</dbReference>
<evidence type="ECO:0000259" key="5">
    <source>
        <dbReference type="SMART" id="SM00849"/>
    </source>
</evidence>
<evidence type="ECO:0000313" key="7">
    <source>
        <dbReference type="Proteomes" id="UP000023430"/>
    </source>
</evidence>
<evidence type="ECO:0000256" key="1">
    <source>
        <dbReference type="ARBA" id="ARBA00007749"/>
    </source>
</evidence>
<dbReference type="CDD" id="cd07720">
    <property type="entry name" value="OPHC2-like_MBL-fold"/>
    <property type="match status" value="1"/>
</dbReference>
<dbReference type="RefSeq" id="WP_043774027.1">
    <property type="nucleotide sequence ID" value="NZ_JAME01000036.1"/>
</dbReference>
<dbReference type="PATRIC" id="fig|1449351.3.peg.3809"/>
<dbReference type="SMART" id="SM00849">
    <property type="entry name" value="Lactamase_B"/>
    <property type="match status" value="1"/>
</dbReference>
<dbReference type="InterPro" id="IPR006311">
    <property type="entry name" value="TAT_signal"/>
</dbReference>
<dbReference type="GO" id="GO:0046872">
    <property type="term" value="F:metal ion binding"/>
    <property type="evidence" value="ECO:0007669"/>
    <property type="project" value="UniProtKB-KW"/>
</dbReference>
<dbReference type="PROSITE" id="PS51318">
    <property type="entry name" value="TAT"/>
    <property type="match status" value="1"/>
</dbReference>
<proteinExistence type="inferred from homology"/>
<dbReference type="InterPro" id="IPR001279">
    <property type="entry name" value="Metallo-B-lactamas"/>
</dbReference>
<protein>
    <submittedName>
        <fullName evidence="6">Metallo-beta-lactamase</fullName>
    </submittedName>
</protein>
<keyword evidence="4" id="KW-0862">Zinc</keyword>
<keyword evidence="3" id="KW-0378">Hydrolase</keyword>
<dbReference type="PANTHER" id="PTHR42978:SF6">
    <property type="entry name" value="QUORUM-QUENCHING LACTONASE YTNP-RELATED"/>
    <property type="match status" value="1"/>
</dbReference>
<dbReference type="OrthoDB" id="9773738at2"/>
<sequence>MFTRRSFLHAGSGTVAGMLLGLPAIAERALGTGRLRTVSDGHLVLPESFVLGDLPEEEARAILAARGLQAGSLETPCNLALWEDGTRRVLFDAGSGGSFMPSAGRLADSLAALDLAPGDITHVIFTHGHPDHLWGVLDDFDEPLFVNARHVMGAEEAAYWRDPATLDALDPARQSFAAGASRRLEVLGAGLDLAGDGDEVAPGITFTALNGHTPGHMGARVASGGESALIVGDAIGNGHLALARPDWPNPADHEPDVGIETRMALLATLAESGETMVGFHLPGGGIGTIAADGDGYAFTPAG</sequence>
<dbReference type="Pfam" id="PF00753">
    <property type="entry name" value="Lactamase_B"/>
    <property type="match status" value="1"/>
</dbReference>
<dbReference type="Gene3D" id="3.60.15.10">
    <property type="entry name" value="Ribonuclease Z/Hydroxyacylglutathione hydrolase-like"/>
    <property type="match status" value="1"/>
</dbReference>
<dbReference type="InterPro" id="IPR051013">
    <property type="entry name" value="MBL_superfamily_lactonases"/>
</dbReference>